<keyword evidence="4 9" id="KW-0067">ATP-binding</keyword>
<comment type="caution">
    <text evidence="9">The sequence shown here is derived from an EMBL/GenBank/DDBJ whole genome shotgun (WGS) entry which is preliminary data.</text>
</comment>
<evidence type="ECO:0000256" key="5">
    <source>
        <dbReference type="ARBA" id="ARBA00022967"/>
    </source>
</evidence>
<name>A0A096CX42_9BACT</name>
<evidence type="ECO:0000313" key="10">
    <source>
        <dbReference type="Proteomes" id="UP000029538"/>
    </source>
</evidence>
<dbReference type="RefSeq" id="WP_036882649.1">
    <property type="nucleotide sequence ID" value="NZ_JRNR01000024.1"/>
</dbReference>
<dbReference type="PANTHER" id="PTHR43166">
    <property type="entry name" value="AMINO ACID IMPORT ATP-BINDING PROTEIN"/>
    <property type="match status" value="1"/>
</dbReference>
<evidence type="ECO:0000256" key="1">
    <source>
        <dbReference type="ARBA" id="ARBA00022448"/>
    </source>
</evidence>
<dbReference type="GO" id="GO:0006865">
    <property type="term" value="P:amino acid transport"/>
    <property type="evidence" value="ECO:0007669"/>
    <property type="project" value="UniProtKB-KW"/>
</dbReference>
<dbReference type="GO" id="GO:0005524">
    <property type="term" value="F:ATP binding"/>
    <property type="evidence" value="ECO:0007669"/>
    <property type="project" value="UniProtKB-KW"/>
</dbReference>
<sequence>MLIDYHKVSIYQDDKLVLEDVDFQAEEGEFIYIIGKVGSGKSSLLKTIYCELDICKEDAEKAEVLGESLINMKRKNVPALRKQMGIIFQDFQLLHDRTVVKNLDFVLKATGWKEKEARMKRIEDVLEDVGMTDKKDKMPSELSGGEQQRIAIARALLNRPKIIIADEPTGNLDPETATNIVSILKQASKDGATIVMSTHNIHILAQFPGKVYRCKDGKFIPITNDDDTKDLEESSETIDFVDDDEVITEATPIEETTNS</sequence>
<keyword evidence="2" id="KW-1003">Cell membrane</keyword>
<organism evidence="9 10">
    <name type="scientific">Prevotella disiens DNF00882</name>
    <dbReference type="NCBI Taxonomy" id="1401075"/>
    <lineage>
        <taxon>Bacteria</taxon>
        <taxon>Pseudomonadati</taxon>
        <taxon>Bacteroidota</taxon>
        <taxon>Bacteroidia</taxon>
        <taxon>Bacteroidales</taxon>
        <taxon>Prevotellaceae</taxon>
        <taxon>Prevotella</taxon>
    </lineage>
</organism>
<accession>A0A096CX42</accession>
<dbReference type="Gene3D" id="3.40.50.300">
    <property type="entry name" value="P-loop containing nucleotide triphosphate hydrolases"/>
    <property type="match status" value="1"/>
</dbReference>
<dbReference type="InterPro" id="IPR003439">
    <property type="entry name" value="ABC_transporter-like_ATP-bd"/>
</dbReference>
<dbReference type="SUPFAM" id="SSF52540">
    <property type="entry name" value="P-loop containing nucleoside triphosphate hydrolases"/>
    <property type="match status" value="1"/>
</dbReference>
<dbReference type="SMART" id="SM00382">
    <property type="entry name" value="AAA"/>
    <property type="match status" value="1"/>
</dbReference>
<dbReference type="InterPro" id="IPR003593">
    <property type="entry name" value="AAA+_ATPase"/>
</dbReference>
<feature type="domain" description="ABC transporter" evidence="8">
    <location>
        <begin position="3"/>
        <end position="241"/>
    </location>
</feature>
<evidence type="ECO:0000259" key="8">
    <source>
        <dbReference type="PROSITE" id="PS50893"/>
    </source>
</evidence>
<protein>
    <submittedName>
        <fullName evidence="9">Phosphonate ABC transporter ATP-binding protein</fullName>
    </submittedName>
</protein>
<evidence type="ECO:0000256" key="6">
    <source>
        <dbReference type="ARBA" id="ARBA00022970"/>
    </source>
</evidence>
<dbReference type="PROSITE" id="PS50893">
    <property type="entry name" value="ABC_TRANSPORTER_2"/>
    <property type="match status" value="1"/>
</dbReference>
<evidence type="ECO:0000313" key="9">
    <source>
        <dbReference type="EMBL" id="KGF49844.1"/>
    </source>
</evidence>
<dbReference type="GO" id="GO:0016887">
    <property type="term" value="F:ATP hydrolysis activity"/>
    <property type="evidence" value="ECO:0007669"/>
    <property type="project" value="InterPro"/>
</dbReference>
<keyword evidence="1" id="KW-0813">Transport</keyword>
<dbReference type="InterPro" id="IPR050086">
    <property type="entry name" value="MetN_ABC_transporter-like"/>
</dbReference>
<dbReference type="Pfam" id="PF00005">
    <property type="entry name" value="ABC_tran"/>
    <property type="match status" value="1"/>
</dbReference>
<dbReference type="InterPro" id="IPR027417">
    <property type="entry name" value="P-loop_NTPase"/>
</dbReference>
<keyword evidence="6" id="KW-0029">Amino-acid transport</keyword>
<dbReference type="PROSITE" id="PS00211">
    <property type="entry name" value="ABC_TRANSPORTER_1"/>
    <property type="match status" value="1"/>
</dbReference>
<proteinExistence type="predicted"/>
<keyword evidence="7" id="KW-0472">Membrane</keyword>
<keyword evidence="3" id="KW-0547">Nucleotide-binding</keyword>
<keyword evidence="5" id="KW-1278">Translocase</keyword>
<evidence type="ECO:0000256" key="7">
    <source>
        <dbReference type="ARBA" id="ARBA00023136"/>
    </source>
</evidence>
<dbReference type="AlphaFoldDB" id="A0A096CX42"/>
<evidence type="ECO:0000256" key="4">
    <source>
        <dbReference type="ARBA" id="ARBA00022840"/>
    </source>
</evidence>
<reference evidence="9 10" key="1">
    <citation type="submission" date="2014-07" db="EMBL/GenBank/DDBJ databases">
        <authorList>
            <person name="McCorrison J."/>
            <person name="Sanka R."/>
            <person name="Torralba M."/>
            <person name="Gillis M."/>
            <person name="Haft D.H."/>
            <person name="Methe B."/>
            <person name="Sutton G."/>
            <person name="Nelson K.E."/>
        </authorList>
    </citation>
    <scope>NUCLEOTIDE SEQUENCE [LARGE SCALE GENOMIC DNA]</scope>
    <source>
        <strain evidence="9 10">DNF00882</strain>
    </source>
</reference>
<gene>
    <name evidence="9" type="ORF">HMPREF0654_03525</name>
</gene>
<dbReference type="PANTHER" id="PTHR43166:SF30">
    <property type="entry name" value="METHIONINE IMPORT ATP-BINDING PROTEIN METN"/>
    <property type="match status" value="1"/>
</dbReference>
<dbReference type="EMBL" id="JRNR01000024">
    <property type="protein sequence ID" value="KGF49844.1"/>
    <property type="molecule type" value="Genomic_DNA"/>
</dbReference>
<evidence type="ECO:0000256" key="2">
    <source>
        <dbReference type="ARBA" id="ARBA00022475"/>
    </source>
</evidence>
<dbReference type="InterPro" id="IPR017871">
    <property type="entry name" value="ABC_transporter-like_CS"/>
</dbReference>
<evidence type="ECO:0000256" key="3">
    <source>
        <dbReference type="ARBA" id="ARBA00022741"/>
    </source>
</evidence>
<dbReference type="Proteomes" id="UP000029538">
    <property type="component" value="Unassembled WGS sequence"/>
</dbReference>